<reference evidence="1 2" key="1">
    <citation type="submission" date="2024-09" db="EMBL/GenBank/DDBJ databases">
        <title>Chromosome-scale assembly of Riccia sorocarpa.</title>
        <authorList>
            <person name="Paukszto L."/>
        </authorList>
    </citation>
    <scope>NUCLEOTIDE SEQUENCE [LARGE SCALE GENOMIC DNA]</scope>
    <source>
        <strain evidence="1">LP-2024</strain>
        <tissue evidence="1">Aerial parts of the thallus</tissue>
    </source>
</reference>
<protein>
    <submittedName>
        <fullName evidence="1">Uncharacterized protein</fullName>
    </submittedName>
</protein>
<evidence type="ECO:0000313" key="2">
    <source>
        <dbReference type="Proteomes" id="UP001633002"/>
    </source>
</evidence>
<comment type="caution">
    <text evidence="1">The sequence shown here is derived from an EMBL/GenBank/DDBJ whole genome shotgun (WGS) entry which is preliminary data.</text>
</comment>
<dbReference type="Proteomes" id="UP001633002">
    <property type="component" value="Unassembled WGS sequence"/>
</dbReference>
<evidence type="ECO:0000313" key="1">
    <source>
        <dbReference type="EMBL" id="KAL3681504.1"/>
    </source>
</evidence>
<keyword evidence="2" id="KW-1185">Reference proteome</keyword>
<organism evidence="1 2">
    <name type="scientific">Riccia sorocarpa</name>
    <dbReference type="NCBI Taxonomy" id="122646"/>
    <lineage>
        <taxon>Eukaryota</taxon>
        <taxon>Viridiplantae</taxon>
        <taxon>Streptophyta</taxon>
        <taxon>Embryophyta</taxon>
        <taxon>Marchantiophyta</taxon>
        <taxon>Marchantiopsida</taxon>
        <taxon>Marchantiidae</taxon>
        <taxon>Marchantiales</taxon>
        <taxon>Ricciaceae</taxon>
        <taxon>Riccia</taxon>
    </lineage>
</organism>
<sequence>MSQALKVKYIVRLLSGENGEWAWMIKFFIKCEMKNRAQGSPFRAWSAEEVLLLAPSIQSPSSPTLRHLLKDWPKGNSKKVRVDDGVKMRRAGLDEYSQQANQ</sequence>
<dbReference type="AlphaFoldDB" id="A0ABD3GUJ0"/>
<name>A0ABD3GUJ0_9MARC</name>
<dbReference type="EMBL" id="JBJQOH010000007">
    <property type="protein sequence ID" value="KAL3681504.1"/>
    <property type="molecule type" value="Genomic_DNA"/>
</dbReference>
<gene>
    <name evidence="1" type="ORF">R1sor_024460</name>
</gene>
<proteinExistence type="predicted"/>
<accession>A0ABD3GUJ0</accession>